<accession>A0A2X0P936</accession>
<dbReference type="EMBL" id="FQNC01000044">
    <property type="protein sequence ID" value="SGY57740.1"/>
    <property type="molecule type" value="Genomic_DNA"/>
</dbReference>
<evidence type="ECO:0000313" key="1">
    <source>
        <dbReference type="EMBL" id="SGY57740.1"/>
    </source>
</evidence>
<sequence length="118" mass="13456">MIVLLLNSIKEKNRGKRCTVPECARRGEQWYTIPLPSSPRAKKQKSCLIARARTSFFGWLNGPADLGRRTLTERSLQMHKVADVSGWSESRRPIISRTMYPSQDVYFCSSVIIPQNVS</sequence>
<proteinExistence type="predicted"/>
<organism evidence="1 2">
    <name type="scientific">Microbotryum silenes-dioicae</name>
    <dbReference type="NCBI Taxonomy" id="796604"/>
    <lineage>
        <taxon>Eukaryota</taxon>
        <taxon>Fungi</taxon>
        <taxon>Dikarya</taxon>
        <taxon>Basidiomycota</taxon>
        <taxon>Pucciniomycotina</taxon>
        <taxon>Microbotryomycetes</taxon>
        <taxon>Microbotryales</taxon>
        <taxon>Microbotryaceae</taxon>
        <taxon>Microbotryum</taxon>
    </lineage>
</organism>
<name>A0A2X0P936_9BASI</name>
<dbReference type="AlphaFoldDB" id="A0A2X0P936"/>
<protein>
    <submittedName>
        <fullName evidence="1">BQ5605_C006g04301 protein</fullName>
    </submittedName>
</protein>
<keyword evidence="2" id="KW-1185">Reference proteome</keyword>
<dbReference type="Proteomes" id="UP000249464">
    <property type="component" value="Unassembled WGS sequence"/>
</dbReference>
<gene>
    <name evidence="1" type="primary">BQ5605_C006g04301</name>
    <name evidence="1" type="ORF">BQ5605_C006G04301</name>
</gene>
<reference evidence="1 2" key="1">
    <citation type="submission" date="2016-11" db="EMBL/GenBank/DDBJ databases">
        <authorList>
            <person name="Jaros S."/>
            <person name="Januszkiewicz K."/>
            <person name="Wedrychowicz H."/>
        </authorList>
    </citation>
    <scope>NUCLEOTIDE SEQUENCE [LARGE SCALE GENOMIC DNA]</scope>
</reference>
<evidence type="ECO:0000313" key="2">
    <source>
        <dbReference type="Proteomes" id="UP000249464"/>
    </source>
</evidence>